<feature type="signal peptide" evidence="1">
    <location>
        <begin position="1"/>
        <end position="29"/>
    </location>
</feature>
<evidence type="ECO:0008006" key="4">
    <source>
        <dbReference type="Google" id="ProtNLM"/>
    </source>
</evidence>
<gene>
    <name evidence="2" type="ORF">OSH00_01805</name>
</gene>
<comment type="caution">
    <text evidence="2">The sequence shown here is derived from an EMBL/GenBank/DDBJ whole genome shotgun (WGS) entry which is preliminary data.</text>
</comment>
<proteinExistence type="predicted"/>
<dbReference type="RefSeq" id="WP_266129290.1">
    <property type="nucleotide sequence ID" value="NZ_JAPKMY010000001.1"/>
</dbReference>
<protein>
    <recommendedName>
        <fullName evidence="4">FilF</fullName>
    </recommendedName>
</protein>
<dbReference type="Proteomes" id="UP001146019">
    <property type="component" value="Unassembled WGS sequence"/>
</dbReference>
<feature type="chain" id="PRO_5040777065" description="FilF" evidence="1">
    <location>
        <begin position="30"/>
        <end position="522"/>
    </location>
</feature>
<keyword evidence="1" id="KW-0732">Signal</keyword>
<reference evidence="2" key="1">
    <citation type="submission" date="2022-11" db="EMBL/GenBank/DDBJ databases">
        <title>Biodiversity and phylogenetic relationships of bacteria.</title>
        <authorList>
            <person name="Machado R.A.R."/>
            <person name="Bhat A."/>
            <person name="Loulou A."/>
            <person name="Kallel S."/>
        </authorList>
    </citation>
    <scope>NUCLEOTIDE SEQUENCE</scope>
    <source>
        <strain evidence="2">A-IN1</strain>
    </source>
</reference>
<organism evidence="2 3">
    <name type="scientific">Acinetobacter nematophilus</name>
    <dbReference type="NCBI Taxonomy" id="2994642"/>
    <lineage>
        <taxon>Bacteria</taxon>
        <taxon>Pseudomonadati</taxon>
        <taxon>Pseudomonadota</taxon>
        <taxon>Gammaproteobacteria</taxon>
        <taxon>Moraxellales</taxon>
        <taxon>Moraxellaceae</taxon>
        <taxon>Acinetobacter</taxon>
    </lineage>
</organism>
<dbReference type="PROSITE" id="PS51257">
    <property type="entry name" value="PROKAR_LIPOPROTEIN"/>
    <property type="match status" value="1"/>
</dbReference>
<keyword evidence="3" id="KW-1185">Reference proteome</keyword>
<sequence length="522" mass="55562">MDICNRKTIKTTIVVLALTVFFLSVSCFANDEKVSSLIQLDDTELSEVKGQALMSLSYIAPTDMTNLETKRVDGDKNIGFYKLGLEAELQLNANIKKLQLGCGGVNGAGACDIDIDNLSLSGLANTNTGRVSSSAKITNPFIEFAIKNPNSASTRSIAGVRLSAENVIGLLTAGTENSTSPNGINNISGFMRIQSDQSGYIYGLANTGAQKMDVAKYPITGKINSGVGAVLSIQTERGELSIPAMQGIPFIRNGVTVNGNRVSAIPLKATLDIPSIQLGWLNSGYPASGRTQYDYAVENPIDWNPNKVPILVQTLGGPLSAKITGCQGITCLFTNIMGTVRVGAVLNNAYLKGNITNMSADVTINQGLGYIHYLPINSAFSLSLQSQSIKWPGSYIGANPERINLDGSVNNSVPATISDVARRGWWMSFSDPIDLGSVNPTDDINIEPLFPQISTQVSTYLNNNPASIGIGSLINAVLGVGNIQVSSTDINLKQYPLNLTLSNLKLNGQNFAPNCYGSLKFC</sequence>
<evidence type="ECO:0000313" key="3">
    <source>
        <dbReference type="Proteomes" id="UP001146019"/>
    </source>
</evidence>
<evidence type="ECO:0000256" key="1">
    <source>
        <dbReference type="SAM" id="SignalP"/>
    </source>
</evidence>
<evidence type="ECO:0000313" key="2">
    <source>
        <dbReference type="EMBL" id="MCX5466471.1"/>
    </source>
</evidence>
<dbReference type="EMBL" id="JAPKMY010000001">
    <property type="protein sequence ID" value="MCX5466471.1"/>
    <property type="molecule type" value="Genomic_DNA"/>
</dbReference>
<name>A0A9X3DR25_9GAMM</name>
<dbReference type="AlphaFoldDB" id="A0A9X3DR25"/>
<accession>A0A9X3DR25</accession>